<reference evidence="1 2" key="1">
    <citation type="submission" date="2019-07" db="EMBL/GenBank/DDBJ databases">
        <title>Genomic Encyclopedia of Archaeal and Bacterial Type Strains, Phase II (KMG-II): from individual species to whole genera.</title>
        <authorList>
            <person name="Goeker M."/>
        </authorList>
    </citation>
    <scope>NUCLEOTIDE SEQUENCE [LARGE SCALE GENOMIC DNA]</scope>
    <source>
        <strain evidence="1 2">DSM 18850</strain>
    </source>
</reference>
<proteinExistence type="predicted"/>
<keyword evidence="2" id="KW-1185">Reference proteome</keyword>
<dbReference type="AlphaFoldDB" id="A0A5S5DK78"/>
<evidence type="ECO:0000313" key="1">
    <source>
        <dbReference type="EMBL" id="TYP96014.1"/>
    </source>
</evidence>
<organism evidence="1 2">
    <name type="scientific">Sphingobacterium allocomposti</name>
    <dbReference type="NCBI Taxonomy" id="415956"/>
    <lineage>
        <taxon>Bacteria</taxon>
        <taxon>Pseudomonadati</taxon>
        <taxon>Bacteroidota</taxon>
        <taxon>Sphingobacteriia</taxon>
        <taxon>Sphingobacteriales</taxon>
        <taxon>Sphingobacteriaceae</taxon>
        <taxon>Sphingobacterium</taxon>
    </lineage>
</organism>
<dbReference type="Proteomes" id="UP000325105">
    <property type="component" value="Unassembled WGS sequence"/>
</dbReference>
<dbReference type="EMBL" id="VNHX01000008">
    <property type="protein sequence ID" value="TYP96014.1"/>
    <property type="molecule type" value="Genomic_DNA"/>
</dbReference>
<comment type="caution">
    <text evidence="1">The sequence shown here is derived from an EMBL/GenBank/DDBJ whole genome shotgun (WGS) entry which is preliminary data.</text>
</comment>
<name>A0A5S5DK78_9SPHI</name>
<accession>A0A5S5DK78</accession>
<sequence length="38" mass="4207">MMADGGWLMADGRWQMANGKWLLAVKSLSREVKLLADG</sequence>
<protein>
    <submittedName>
        <fullName evidence="1">Uncharacterized protein</fullName>
    </submittedName>
</protein>
<gene>
    <name evidence="1" type="ORF">BC792_108106</name>
</gene>
<evidence type="ECO:0000313" key="2">
    <source>
        <dbReference type="Proteomes" id="UP000325105"/>
    </source>
</evidence>